<evidence type="ECO:0000313" key="1">
    <source>
        <dbReference type="EMBL" id="OIQ87891.1"/>
    </source>
</evidence>
<sequence>MSMGKPAPLVVHGWTVFAHPLFLAQLEDLARQVEVLEQKDPAGYAKKNATKRLAAIAMLAFDVIPHDPARPEYRQGGTPGAEHKHWLRAKFFQRYRLFFRYHAPSKVIVFTWVNDEDTKRADESRDDAYLVFRKMLGSGHPPSDWERLLAQARAEAKRLKKAASRVSATQP</sequence>
<reference evidence="1" key="1">
    <citation type="submission" date="2016-10" db="EMBL/GenBank/DDBJ databases">
        <title>Sequence of Gallionella enrichment culture.</title>
        <authorList>
            <person name="Poehlein A."/>
            <person name="Muehling M."/>
            <person name="Daniel R."/>
        </authorList>
    </citation>
    <scope>NUCLEOTIDE SEQUENCE</scope>
</reference>
<dbReference type="GO" id="GO:0110001">
    <property type="term" value="C:toxin-antitoxin complex"/>
    <property type="evidence" value="ECO:0007669"/>
    <property type="project" value="InterPro"/>
</dbReference>
<name>A0A1J5RE25_9ZZZZ</name>
<comment type="caution">
    <text evidence="1">The sequence shown here is derived from an EMBL/GenBank/DDBJ whole genome shotgun (WGS) entry which is preliminary data.</text>
</comment>
<gene>
    <name evidence="1" type="primary">yhaV_2</name>
    <name evidence="1" type="ORF">GALL_302220</name>
</gene>
<proteinExistence type="predicted"/>
<accession>A0A1J5RE25</accession>
<protein>
    <submittedName>
        <fullName evidence="1">Toxin YhaV</fullName>
        <ecNumber evidence="1">3.1.-.-</ecNumber>
    </submittedName>
</protein>
<dbReference type="InterPro" id="IPR021679">
    <property type="entry name" value="Toxin_endonuclease_YhaV"/>
</dbReference>
<dbReference type="GO" id="GO:0016787">
    <property type="term" value="F:hydrolase activity"/>
    <property type="evidence" value="ECO:0007669"/>
    <property type="project" value="UniProtKB-KW"/>
</dbReference>
<keyword evidence="1" id="KW-0378">Hydrolase</keyword>
<organism evidence="1">
    <name type="scientific">mine drainage metagenome</name>
    <dbReference type="NCBI Taxonomy" id="410659"/>
    <lineage>
        <taxon>unclassified sequences</taxon>
        <taxon>metagenomes</taxon>
        <taxon>ecological metagenomes</taxon>
    </lineage>
</organism>
<dbReference type="EMBL" id="MLJW01000398">
    <property type="protein sequence ID" value="OIQ87891.1"/>
    <property type="molecule type" value="Genomic_DNA"/>
</dbReference>
<dbReference type="GO" id="GO:0004540">
    <property type="term" value="F:RNA nuclease activity"/>
    <property type="evidence" value="ECO:0007669"/>
    <property type="project" value="InterPro"/>
</dbReference>
<dbReference type="Pfam" id="PF11663">
    <property type="entry name" value="Toxin_YhaV"/>
    <property type="match status" value="1"/>
</dbReference>
<dbReference type="EC" id="3.1.-.-" evidence="1"/>
<dbReference type="AlphaFoldDB" id="A0A1J5RE25"/>